<dbReference type="EMBL" id="NIHS01000014">
    <property type="protein sequence ID" value="PLT72287.1"/>
    <property type="molecule type" value="Genomic_DNA"/>
</dbReference>
<dbReference type="GO" id="GO:0016887">
    <property type="term" value="F:ATP hydrolysis activity"/>
    <property type="evidence" value="ECO:0007669"/>
    <property type="project" value="InterPro"/>
</dbReference>
<dbReference type="AlphaFoldDB" id="A0A2N5PAX1"/>
<feature type="domain" description="Rad50/SbcC-type AAA" evidence="5">
    <location>
        <begin position="6"/>
        <end position="216"/>
    </location>
</feature>
<evidence type="ECO:0000313" key="7">
    <source>
        <dbReference type="Proteomes" id="UP000234891"/>
    </source>
</evidence>
<proteinExistence type="inferred from homology"/>
<feature type="coiled-coil region" evidence="4">
    <location>
        <begin position="552"/>
        <end position="586"/>
    </location>
</feature>
<feature type="coiled-coil region" evidence="4">
    <location>
        <begin position="643"/>
        <end position="705"/>
    </location>
</feature>
<feature type="coiled-coil region" evidence="4">
    <location>
        <begin position="304"/>
        <end position="331"/>
    </location>
</feature>
<dbReference type="RefSeq" id="WP_101870796.1">
    <property type="nucleotide sequence ID" value="NZ_NIHS01000014.1"/>
</dbReference>
<comment type="subunit">
    <text evidence="2">Heterodimer of SbcC and SbcD.</text>
</comment>
<dbReference type="PANTHER" id="PTHR32114">
    <property type="entry name" value="ABC TRANSPORTER ABCH.3"/>
    <property type="match status" value="1"/>
</dbReference>
<evidence type="ECO:0000259" key="5">
    <source>
        <dbReference type="Pfam" id="PF13476"/>
    </source>
</evidence>
<evidence type="ECO:0000256" key="2">
    <source>
        <dbReference type="ARBA" id="ARBA00011322"/>
    </source>
</evidence>
<dbReference type="Proteomes" id="UP000234891">
    <property type="component" value="Unassembled WGS sequence"/>
</dbReference>
<feature type="coiled-coil region" evidence="4">
    <location>
        <begin position="493"/>
        <end position="520"/>
    </location>
</feature>
<dbReference type="GO" id="GO:0006302">
    <property type="term" value="P:double-strand break repair"/>
    <property type="evidence" value="ECO:0007669"/>
    <property type="project" value="InterPro"/>
</dbReference>
<evidence type="ECO:0000256" key="1">
    <source>
        <dbReference type="ARBA" id="ARBA00006930"/>
    </source>
</evidence>
<organism evidence="6 7">
    <name type="scientific">Mediterraneibacter gnavus</name>
    <name type="common">Ruminococcus gnavus</name>
    <dbReference type="NCBI Taxonomy" id="33038"/>
    <lineage>
        <taxon>Bacteria</taxon>
        <taxon>Bacillati</taxon>
        <taxon>Bacillota</taxon>
        <taxon>Clostridia</taxon>
        <taxon>Lachnospirales</taxon>
        <taxon>Lachnospiraceae</taxon>
        <taxon>Mediterraneibacter</taxon>
    </lineage>
</organism>
<dbReference type="Pfam" id="PF13476">
    <property type="entry name" value="AAA_23"/>
    <property type="match status" value="1"/>
</dbReference>
<protein>
    <recommendedName>
        <fullName evidence="3">Nuclease SbcCD subunit C</fullName>
    </recommendedName>
</protein>
<dbReference type="InterPro" id="IPR027417">
    <property type="entry name" value="P-loop_NTPase"/>
</dbReference>
<name>A0A2N5PAX1_MEDGN</name>
<gene>
    <name evidence="6" type="ORF">CDL26_09595</name>
</gene>
<evidence type="ECO:0000256" key="4">
    <source>
        <dbReference type="SAM" id="Coils"/>
    </source>
</evidence>
<evidence type="ECO:0000256" key="3">
    <source>
        <dbReference type="ARBA" id="ARBA00013368"/>
    </source>
</evidence>
<keyword evidence="4" id="KW-0175">Coiled coil</keyword>
<accession>A0A2N5PAX1</accession>
<evidence type="ECO:0000313" key="6">
    <source>
        <dbReference type="EMBL" id="PLT72287.1"/>
    </source>
</evidence>
<sequence>MKKISKITLENFRVFSGKREISFNNSNNQPADFICIYGKNGFGKTSLFDGFEWFFTGEIHLLQKDLKNNITRYEGNVLKNRYASENEGASISVEFSDGKCGRRTVVKRYDSINDYNKGKPSGECKELINKKQILPHSKIDSFIYASKPESMYNEWGNFWDPNNKQRNLFQSIYNVYKEIDKEKQDCNEQLYLLSVQLSDINIEEKVVEYNKTVSEYNRLFIPKIGKLESLQYRKNEKVNIDSILSGEKFLHSLNSYISEQRYLSEQCLYLEKHFNEYVEFQKYEQELYSRKKRWSEIIRKCYEKKELIEKKQNLLKKIDRITQNKNDIEILLDRQWFIQYEKYIETKATYTKINEDLQNNDLHKQKICSQLDICKESQKSYIAKLKNLSDNYIQWISKIQELEVQEKSILNKNQQNILIEKIKENQETIEQYEKERQYLLKASGEDYDKFVLSLEKDEILLYNWIMQFYERIKKIKDTINDYTEKEKKSKYVYQKMKDDIDNLDELLTLAKKEIQKENMNICPVCKSTFTNTQELLKKIDLSAQQEMLSLKKEEWDSNRKVLKEVQENYKNENQNISEDLENMLYKNQQLIIDFQNKIAAYKKQIKDNELYCQHIEAQKEIIKSIICNSIEEDTIELTEPYVKEAYEKRKTDLSAKIDKYNNKIGEIQKNIDKLSRIIDSEKEILEDLEKNKKCFYDDINNKQKLDILAKRNLFSYDAINEQI</sequence>
<dbReference type="PANTHER" id="PTHR32114:SF2">
    <property type="entry name" value="ABC TRANSPORTER ABCH.3"/>
    <property type="match status" value="1"/>
</dbReference>
<dbReference type="Gene3D" id="3.40.50.300">
    <property type="entry name" value="P-loop containing nucleotide triphosphate hydrolases"/>
    <property type="match status" value="1"/>
</dbReference>
<dbReference type="InterPro" id="IPR038729">
    <property type="entry name" value="Rad50/SbcC_AAA"/>
</dbReference>
<comment type="similarity">
    <text evidence="1">Belongs to the SMC family. SbcC subfamily.</text>
</comment>
<feature type="coiled-coil region" evidence="4">
    <location>
        <begin position="385"/>
        <end position="442"/>
    </location>
</feature>
<dbReference type="SUPFAM" id="SSF52540">
    <property type="entry name" value="P-loop containing nucleoside triphosphate hydrolases"/>
    <property type="match status" value="1"/>
</dbReference>
<reference evidence="6 7" key="1">
    <citation type="journal article" date="2017" name="Genome Med.">
        <title>A novel Ruminococcus gnavus clade enriched in inflammatory bowel disease patients.</title>
        <authorList>
            <person name="Hall A.B."/>
            <person name="Yassour M."/>
            <person name="Sauk J."/>
            <person name="Garner A."/>
            <person name="Jiang X."/>
            <person name="Arthur T."/>
            <person name="Lagoudas G.K."/>
            <person name="Vatanen T."/>
            <person name="Fornelos N."/>
            <person name="Wilson R."/>
            <person name="Bertha M."/>
            <person name="Cohen M."/>
            <person name="Garber J."/>
            <person name="Khalili H."/>
            <person name="Gevers D."/>
            <person name="Ananthakrishnan A.N."/>
            <person name="Kugathasan S."/>
            <person name="Lander E.S."/>
            <person name="Blainey P."/>
            <person name="Vlamakis H."/>
            <person name="Xavier R.J."/>
            <person name="Huttenhower C."/>
        </authorList>
    </citation>
    <scope>NUCLEOTIDE SEQUENCE [LARGE SCALE GENOMIC DNA]</scope>
    <source>
        <strain evidence="6 7">RJX1124</strain>
    </source>
</reference>
<comment type="caution">
    <text evidence="6">The sequence shown here is derived from an EMBL/GenBank/DDBJ whole genome shotgun (WGS) entry which is preliminary data.</text>
</comment>